<keyword evidence="3" id="KW-1185">Reference proteome</keyword>
<feature type="transmembrane region" description="Helical" evidence="1">
    <location>
        <begin position="54"/>
        <end position="72"/>
    </location>
</feature>
<organism evidence="2 3">
    <name type="scientific">Butyrivibrio proteoclasticus (strain ATCC 51982 / DSM 14932 / B316)</name>
    <name type="common">Clostridium proteoclasticum</name>
    <dbReference type="NCBI Taxonomy" id="515622"/>
    <lineage>
        <taxon>Bacteria</taxon>
        <taxon>Bacillati</taxon>
        <taxon>Bacillota</taxon>
        <taxon>Clostridia</taxon>
        <taxon>Lachnospirales</taxon>
        <taxon>Lachnospiraceae</taxon>
        <taxon>Butyrivibrio</taxon>
    </lineage>
</organism>
<gene>
    <name evidence="2" type="ordered locus">bpr_IV008</name>
</gene>
<evidence type="ECO:0000256" key="1">
    <source>
        <dbReference type="SAM" id="Phobius"/>
    </source>
</evidence>
<evidence type="ECO:0000313" key="3">
    <source>
        <dbReference type="Proteomes" id="UP000001299"/>
    </source>
</evidence>
<proteinExistence type="predicted"/>
<dbReference type="EMBL" id="CP001813">
    <property type="protein sequence ID" value="ADL36373.1"/>
    <property type="molecule type" value="Genomic_DNA"/>
</dbReference>
<geneLocation type="plasmid" evidence="2 3">
    <name>pCY186</name>
</geneLocation>
<accession>E0S4P1</accession>
<reference evidence="2 3" key="1">
    <citation type="journal article" date="2010" name="PLoS ONE">
        <title>The glycobiome of the rumen bacterium Butyrivibrio proteoclasticus B316(T) highlights adaptation to a polysaccharide-rich environment.</title>
        <authorList>
            <person name="Kelly W.J."/>
            <person name="Leahy S.C."/>
            <person name="Altermann E."/>
            <person name="Yeoman C.J."/>
            <person name="Dunne J.C."/>
            <person name="Kong Z."/>
            <person name="Pacheco D.M."/>
            <person name="Li D."/>
            <person name="Noel S.J."/>
            <person name="Moon C.D."/>
            <person name="Cookson A.L."/>
            <person name="Attwood G.T."/>
        </authorList>
    </citation>
    <scope>NUCLEOTIDE SEQUENCE [LARGE SCALE GENOMIC DNA]</scope>
    <source>
        <strain evidence="3">ATCC 51982 / DSM 14932 / B316</strain>
        <plasmid evidence="3">Plasmid pCY186</plasmid>
    </source>
</reference>
<dbReference type="Proteomes" id="UP000001299">
    <property type="component" value="Plasmid pCY186"/>
</dbReference>
<keyword evidence="2" id="KW-0614">Plasmid</keyword>
<keyword evidence="1" id="KW-0472">Membrane</keyword>
<feature type="transmembrane region" description="Helical" evidence="1">
    <location>
        <begin position="29"/>
        <end position="48"/>
    </location>
</feature>
<evidence type="ECO:0008006" key="4">
    <source>
        <dbReference type="Google" id="ProtNLM"/>
    </source>
</evidence>
<name>E0S4P1_BUTPB</name>
<dbReference type="RefSeq" id="WP_013283022.1">
    <property type="nucleotide sequence ID" value="NC_014390.1"/>
</dbReference>
<dbReference type="eggNOG" id="ENOG502ZNVY">
    <property type="taxonomic scope" value="Bacteria"/>
</dbReference>
<dbReference type="AlphaFoldDB" id="E0S4P1"/>
<evidence type="ECO:0000313" key="2">
    <source>
        <dbReference type="EMBL" id="ADL36373.1"/>
    </source>
</evidence>
<sequence>MNEDKLYEFQIPDNVLDSKRVFGFRPRNWIEGIICAGIVGFIIAAIPFVLRVKLIFMVCLCGPILLLNLVGIKDQSVFEAIMIFRQALANKGEYHLRSANHEERYKSGRMAQSVNGIGNGDSAADKVAEFVKAKYEEFKERRA</sequence>
<dbReference type="KEGG" id="bpb:bpr_IV008"/>
<dbReference type="HOGENOM" id="CLU_1802511_0_0_9"/>
<keyword evidence="1" id="KW-1133">Transmembrane helix</keyword>
<protein>
    <recommendedName>
        <fullName evidence="4">PrgI family protein</fullName>
    </recommendedName>
</protein>
<keyword evidence="1" id="KW-0812">Transmembrane</keyword>